<dbReference type="EMBL" id="CM007652">
    <property type="protein sequence ID" value="ONI24651.1"/>
    <property type="molecule type" value="Genomic_DNA"/>
</dbReference>
<organism evidence="1 2">
    <name type="scientific">Prunus persica</name>
    <name type="common">Peach</name>
    <name type="synonym">Amygdalus persica</name>
    <dbReference type="NCBI Taxonomy" id="3760"/>
    <lineage>
        <taxon>Eukaryota</taxon>
        <taxon>Viridiplantae</taxon>
        <taxon>Streptophyta</taxon>
        <taxon>Embryophyta</taxon>
        <taxon>Tracheophyta</taxon>
        <taxon>Spermatophyta</taxon>
        <taxon>Magnoliopsida</taxon>
        <taxon>eudicotyledons</taxon>
        <taxon>Gunneridae</taxon>
        <taxon>Pentapetalae</taxon>
        <taxon>rosids</taxon>
        <taxon>fabids</taxon>
        <taxon>Rosales</taxon>
        <taxon>Rosaceae</taxon>
        <taxon>Amygdaloideae</taxon>
        <taxon>Amygdaleae</taxon>
        <taxon>Prunus</taxon>
    </lineage>
</organism>
<dbReference type="Proteomes" id="UP000006882">
    <property type="component" value="Chromosome G2"/>
</dbReference>
<gene>
    <name evidence="1" type="ORF">PRUPE_2G252800</name>
</gene>
<evidence type="ECO:0000313" key="2">
    <source>
        <dbReference type="Proteomes" id="UP000006882"/>
    </source>
</evidence>
<keyword evidence="2" id="KW-1185">Reference proteome</keyword>
<sequence length="57" mass="6222">MVSNGPTQIQNIRVSSSNINSRKALISKPSQDTITSFLRSLLCRTKVLKANFVSSSP</sequence>
<protein>
    <submittedName>
        <fullName evidence="1">Uncharacterized protein</fullName>
    </submittedName>
</protein>
<dbReference type="Gramene" id="ONI24651">
    <property type="protein sequence ID" value="ONI24651"/>
    <property type="gene ID" value="PRUPE_2G252800"/>
</dbReference>
<reference evidence="1 2" key="1">
    <citation type="journal article" date="2013" name="Nat. Genet.">
        <title>The high-quality draft genome of peach (Prunus persica) identifies unique patterns of genetic diversity, domestication and genome evolution.</title>
        <authorList>
            <consortium name="International Peach Genome Initiative"/>
            <person name="Verde I."/>
            <person name="Abbott A.G."/>
            <person name="Scalabrin S."/>
            <person name="Jung S."/>
            <person name="Shu S."/>
            <person name="Marroni F."/>
            <person name="Zhebentyayeva T."/>
            <person name="Dettori M.T."/>
            <person name="Grimwood J."/>
            <person name="Cattonaro F."/>
            <person name="Zuccolo A."/>
            <person name="Rossini L."/>
            <person name="Jenkins J."/>
            <person name="Vendramin E."/>
            <person name="Meisel L.A."/>
            <person name="Decroocq V."/>
            <person name="Sosinski B."/>
            <person name="Prochnik S."/>
            <person name="Mitros T."/>
            <person name="Policriti A."/>
            <person name="Cipriani G."/>
            <person name="Dondini L."/>
            <person name="Ficklin S."/>
            <person name="Goodstein D.M."/>
            <person name="Xuan P."/>
            <person name="Del Fabbro C."/>
            <person name="Aramini V."/>
            <person name="Copetti D."/>
            <person name="Gonzalez S."/>
            <person name="Horner D.S."/>
            <person name="Falchi R."/>
            <person name="Lucas S."/>
            <person name="Mica E."/>
            <person name="Maldonado J."/>
            <person name="Lazzari B."/>
            <person name="Bielenberg D."/>
            <person name="Pirona R."/>
            <person name="Miculan M."/>
            <person name="Barakat A."/>
            <person name="Testolin R."/>
            <person name="Stella A."/>
            <person name="Tartarini S."/>
            <person name="Tonutti P."/>
            <person name="Arus P."/>
            <person name="Orellana A."/>
            <person name="Wells C."/>
            <person name="Main D."/>
            <person name="Vizzotto G."/>
            <person name="Silva H."/>
            <person name="Salamini F."/>
            <person name="Schmutz J."/>
            <person name="Morgante M."/>
            <person name="Rokhsar D.S."/>
        </authorList>
    </citation>
    <scope>NUCLEOTIDE SEQUENCE [LARGE SCALE GENOMIC DNA]</scope>
    <source>
        <strain evidence="2">cv. Nemared</strain>
    </source>
</reference>
<evidence type="ECO:0000313" key="1">
    <source>
        <dbReference type="EMBL" id="ONI24651.1"/>
    </source>
</evidence>
<dbReference type="AlphaFoldDB" id="A0A251QLG1"/>
<proteinExistence type="predicted"/>
<name>A0A251QLG1_PRUPE</name>
<accession>A0A251QLG1</accession>